<organism evidence="2">
    <name type="scientific">Arundo donax</name>
    <name type="common">Giant reed</name>
    <name type="synonym">Donax arundinaceus</name>
    <dbReference type="NCBI Taxonomy" id="35708"/>
    <lineage>
        <taxon>Eukaryota</taxon>
        <taxon>Viridiplantae</taxon>
        <taxon>Streptophyta</taxon>
        <taxon>Embryophyta</taxon>
        <taxon>Tracheophyta</taxon>
        <taxon>Spermatophyta</taxon>
        <taxon>Magnoliopsida</taxon>
        <taxon>Liliopsida</taxon>
        <taxon>Poales</taxon>
        <taxon>Poaceae</taxon>
        <taxon>PACMAD clade</taxon>
        <taxon>Arundinoideae</taxon>
        <taxon>Arundineae</taxon>
        <taxon>Arundo</taxon>
    </lineage>
</organism>
<reference evidence="2" key="2">
    <citation type="journal article" date="2015" name="Data Brief">
        <title>Shoot transcriptome of the giant reed, Arundo donax.</title>
        <authorList>
            <person name="Barrero R.A."/>
            <person name="Guerrero F.D."/>
            <person name="Moolhuijzen P."/>
            <person name="Goolsby J.A."/>
            <person name="Tidwell J."/>
            <person name="Bellgard S.E."/>
            <person name="Bellgard M.I."/>
        </authorList>
    </citation>
    <scope>NUCLEOTIDE SEQUENCE</scope>
    <source>
        <tissue evidence="2">Shoot tissue taken approximately 20 cm above the soil surface</tissue>
    </source>
</reference>
<evidence type="ECO:0000313" key="2">
    <source>
        <dbReference type="EMBL" id="JAE32564.1"/>
    </source>
</evidence>
<name>A0A0A9H9T0_ARUDO</name>
<sequence length="62" mass="6701">MWEGVAARTEAGCATRLTPPARRRVSSARSSGIASSSDGHGRRVRSWDLTVSNSGRSRERNS</sequence>
<dbReference type="AlphaFoldDB" id="A0A0A9H9T0"/>
<accession>A0A0A9H9T0</accession>
<dbReference type="EMBL" id="GBRH01165332">
    <property type="protein sequence ID" value="JAE32564.1"/>
    <property type="molecule type" value="Transcribed_RNA"/>
</dbReference>
<evidence type="ECO:0000256" key="1">
    <source>
        <dbReference type="SAM" id="MobiDB-lite"/>
    </source>
</evidence>
<feature type="compositionally biased region" description="Low complexity" evidence="1">
    <location>
        <begin position="27"/>
        <end position="37"/>
    </location>
</feature>
<feature type="region of interest" description="Disordered" evidence="1">
    <location>
        <begin position="1"/>
        <end position="62"/>
    </location>
</feature>
<proteinExistence type="predicted"/>
<reference evidence="2" key="1">
    <citation type="submission" date="2014-09" db="EMBL/GenBank/DDBJ databases">
        <authorList>
            <person name="Magalhaes I.L.F."/>
            <person name="Oliveira U."/>
            <person name="Santos F.R."/>
            <person name="Vidigal T.H.D.A."/>
            <person name="Brescovit A.D."/>
            <person name="Santos A.J."/>
        </authorList>
    </citation>
    <scope>NUCLEOTIDE SEQUENCE</scope>
    <source>
        <tissue evidence="2">Shoot tissue taken approximately 20 cm above the soil surface</tissue>
    </source>
</reference>
<protein>
    <submittedName>
        <fullName evidence="2">Uncharacterized protein</fullName>
    </submittedName>
</protein>